<feature type="domain" description="DAHP synthetase I/KDSA" evidence="9">
    <location>
        <begin position="18"/>
        <end position="307"/>
    </location>
</feature>
<evidence type="ECO:0000256" key="1">
    <source>
        <dbReference type="ARBA" id="ARBA00003726"/>
    </source>
</evidence>
<evidence type="ECO:0000256" key="2">
    <source>
        <dbReference type="ARBA" id="ARBA00004688"/>
    </source>
</evidence>
<gene>
    <name evidence="10" type="ORF">JSR02_00620</name>
</gene>
<dbReference type="GO" id="GO:0008652">
    <property type="term" value="P:amino acid biosynthetic process"/>
    <property type="evidence" value="ECO:0007669"/>
    <property type="project" value="UniProtKB-KW"/>
</dbReference>
<dbReference type="EMBL" id="CP071410">
    <property type="protein sequence ID" value="QSW37802.1"/>
    <property type="molecule type" value="Genomic_DNA"/>
</dbReference>
<keyword evidence="5 8" id="KW-0808">Transferase</keyword>
<dbReference type="GO" id="GO:0009073">
    <property type="term" value="P:aromatic amino acid family biosynthetic process"/>
    <property type="evidence" value="ECO:0007669"/>
    <property type="project" value="UniProtKB-KW"/>
</dbReference>
<dbReference type="Pfam" id="PF00793">
    <property type="entry name" value="DAHP_synth_1"/>
    <property type="match status" value="1"/>
</dbReference>
<evidence type="ECO:0000256" key="7">
    <source>
        <dbReference type="ARBA" id="ARBA00047508"/>
    </source>
</evidence>
<dbReference type="GO" id="GO:0003849">
    <property type="term" value="F:3-deoxy-7-phosphoheptulonate synthase activity"/>
    <property type="evidence" value="ECO:0007669"/>
    <property type="project" value="UniProtKB-EC"/>
</dbReference>
<evidence type="ECO:0000256" key="5">
    <source>
        <dbReference type="ARBA" id="ARBA00022679"/>
    </source>
</evidence>
<evidence type="ECO:0000313" key="10">
    <source>
        <dbReference type="EMBL" id="QSW37802.1"/>
    </source>
</evidence>
<reference evidence="10" key="2">
    <citation type="submission" date="2021-03" db="EMBL/GenBank/DDBJ databases">
        <title>Alternative transmission patterns in independently acquired nutritional co-symbionts of Dictyopharidae planthoppers.</title>
        <authorList>
            <person name="Michalik A."/>
            <person name="Lukasik P."/>
        </authorList>
    </citation>
    <scope>NUCLEOTIDE SEQUENCE</scope>
    <source>
        <strain evidence="10">DICMUL</strain>
    </source>
</reference>
<dbReference type="EC" id="2.5.1.54" evidence="8"/>
<evidence type="ECO:0000256" key="6">
    <source>
        <dbReference type="ARBA" id="ARBA00023141"/>
    </source>
</evidence>
<dbReference type="PIRSF" id="PIRSF001361">
    <property type="entry name" value="DAHP_synthase"/>
    <property type="match status" value="1"/>
</dbReference>
<dbReference type="InterPro" id="IPR013785">
    <property type="entry name" value="Aldolase_TIM"/>
</dbReference>
<dbReference type="NCBIfam" id="TIGR00034">
    <property type="entry name" value="aroFGH"/>
    <property type="match status" value="1"/>
</dbReference>
<dbReference type="InterPro" id="IPR006218">
    <property type="entry name" value="DAHP1/KDSA"/>
</dbReference>
<name>A0A975ADN1_9PROT</name>
<evidence type="ECO:0000256" key="3">
    <source>
        <dbReference type="ARBA" id="ARBA00007985"/>
    </source>
</evidence>
<comment type="pathway">
    <text evidence="2 8">Metabolic intermediate biosynthesis; chorismate biosynthesis; chorismate from D-erythrose 4-phosphate and phosphoenolpyruvate: step 1/7.</text>
</comment>
<proteinExistence type="inferred from homology"/>
<comment type="catalytic activity">
    <reaction evidence="7 8">
        <text>D-erythrose 4-phosphate + phosphoenolpyruvate + H2O = 7-phospho-2-dehydro-3-deoxy-D-arabino-heptonate + phosphate</text>
        <dbReference type="Rhea" id="RHEA:14717"/>
        <dbReference type="ChEBI" id="CHEBI:15377"/>
        <dbReference type="ChEBI" id="CHEBI:16897"/>
        <dbReference type="ChEBI" id="CHEBI:43474"/>
        <dbReference type="ChEBI" id="CHEBI:58394"/>
        <dbReference type="ChEBI" id="CHEBI:58702"/>
        <dbReference type="EC" id="2.5.1.54"/>
    </reaction>
</comment>
<dbReference type="SUPFAM" id="SSF51569">
    <property type="entry name" value="Aldolase"/>
    <property type="match status" value="1"/>
</dbReference>
<sequence>MSNKINRTIHNSRKTISNIIYGNSNKLIVIVGPCSIHSYKGISKYTTKLQNIVHKYKNLHICVRAYFEKPRTITGWKGLIYDPDINTDYNINKGITKALKILKMITAKKLSIATEFLNTILSNYIKHYITIGTIGARNCESQIHRELASALNIPIGFKNNTYGEITGAINSLIACNKNNNHIYIDAKGAIRRQLNTYNKNCCLILRGGHNITNYKKPHITKTLNILKSNNLKQGLIIDASHDNSKKNPQNQIRNIKCLAAQLQTNPKICGVMIESYIYKGRQNISNHINPYQSITDECLDFKNTKLLLSLLNKAVSNRKHFK</sequence>
<dbReference type="PANTHER" id="PTHR21225">
    <property type="entry name" value="PHOSPHO-2-DEHYDRO-3-DEOXYHEPTONATE ALDOLASE DAHP SYNTHETASE"/>
    <property type="match status" value="1"/>
</dbReference>
<keyword evidence="6 8" id="KW-0057">Aromatic amino acid biosynthesis</keyword>
<evidence type="ECO:0000256" key="8">
    <source>
        <dbReference type="PIRNR" id="PIRNR001361"/>
    </source>
</evidence>
<reference evidence="10" key="1">
    <citation type="submission" date="2021-02" db="EMBL/GenBank/DDBJ databases">
        <authorList>
            <person name="Franco D."/>
        </authorList>
    </citation>
    <scope>NUCLEOTIDE SEQUENCE</scope>
    <source>
        <strain evidence="10">DICMUL</strain>
    </source>
</reference>
<evidence type="ECO:0000259" key="9">
    <source>
        <dbReference type="Pfam" id="PF00793"/>
    </source>
</evidence>
<comment type="similarity">
    <text evidence="3 8">Belongs to the class-I DAHP synthase family.</text>
</comment>
<dbReference type="Proteomes" id="UP000663602">
    <property type="component" value="Chromosome"/>
</dbReference>
<dbReference type="InterPro" id="IPR006219">
    <property type="entry name" value="DAHP_synth_1"/>
</dbReference>
<evidence type="ECO:0000256" key="4">
    <source>
        <dbReference type="ARBA" id="ARBA00022605"/>
    </source>
</evidence>
<evidence type="ECO:0000313" key="11">
    <source>
        <dbReference type="Proteomes" id="UP000663602"/>
    </source>
</evidence>
<accession>A0A975ADN1</accession>
<keyword evidence="4 8" id="KW-0028">Amino-acid biosynthesis</keyword>
<dbReference type="Gene3D" id="3.20.20.70">
    <property type="entry name" value="Aldolase class I"/>
    <property type="match status" value="1"/>
</dbReference>
<protein>
    <recommendedName>
        <fullName evidence="8">Phospho-2-dehydro-3-deoxyheptonate aldolase</fullName>
        <ecNumber evidence="8">2.5.1.54</ecNumber>
    </recommendedName>
</protein>
<comment type="function">
    <text evidence="1 8">Stereospecific condensation of phosphoenolpyruvate (PEP) and D-erythrose-4-phosphate (E4P) giving rise to 3-deoxy-D-arabino-heptulosonate-7-phosphate (DAHP).</text>
</comment>
<organism evidence="10 11">
    <name type="scientific">Candidatus Vidania fulgoroideorum</name>
    <dbReference type="NCBI Taxonomy" id="881286"/>
    <lineage>
        <taxon>Bacteria</taxon>
        <taxon>Pseudomonadati</taxon>
        <taxon>Pseudomonadota</taxon>
        <taxon>Betaproteobacteria</taxon>
        <taxon>Candidatus Vidania</taxon>
    </lineage>
</organism>
<dbReference type="PANTHER" id="PTHR21225:SF12">
    <property type="entry name" value="PHOSPHO-2-DEHYDRO-3-DEOXYHEPTONATE ALDOLASE, TYROSINE-INHIBITED"/>
    <property type="match status" value="1"/>
</dbReference>
<dbReference type="GO" id="GO:0005737">
    <property type="term" value="C:cytoplasm"/>
    <property type="evidence" value="ECO:0007669"/>
    <property type="project" value="TreeGrafter"/>
</dbReference>
<dbReference type="AlphaFoldDB" id="A0A975ADN1"/>